<feature type="domain" description="Retroviral polymerase SH3-like" evidence="1">
    <location>
        <begin position="118"/>
        <end position="147"/>
    </location>
</feature>
<evidence type="ECO:0000259" key="1">
    <source>
        <dbReference type="Pfam" id="PF25597"/>
    </source>
</evidence>
<dbReference type="InterPro" id="IPR039537">
    <property type="entry name" value="Retrotran_Ty1/copia-like"/>
</dbReference>
<evidence type="ECO:0000313" key="3">
    <source>
        <dbReference type="Proteomes" id="UP001054821"/>
    </source>
</evidence>
<dbReference type="PANTHER" id="PTHR42648">
    <property type="entry name" value="TRANSPOSASE, PUTATIVE-RELATED"/>
    <property type="match status" value="1"/>
</dbReference>
<reference evidence="2 3" key="1">
    <citation type="journal article" date="2022" name="G3 (Bethesda)">
        <title>Whole-genome sequence and methylome profiling of the almond [Prunus dulcis (Mill.) D.A. Webb] cultivar 'Nonpareil'.</title>
        <authorList>
            <person name="D'Amico-Willman K.M."/>
            <person name="Ouma W.Z."/>
            <person name="Meulia T."/>
            <person name="Sideli G.M."/>
            <person name="Gradziel T.M."/>
            <person name="Fresnedo-Ramirez J."/>
        </authorList>
    </citation>
    <scope>NUCLEOTIDE SEQUENCE [LARGE SCALE GENOMIC DNA]</scope>
    <source>
        <strain evidence="2">Clone GOH B32 T37-40</strain>
    </source>
</reference>
<dbReference type="AlphaFoldDB" id="A0AAD4W2X6"/>
<comment type="caution">
    <text evidence="2">The sequence shown here is derived from an EMBL/GenBank/DDBJ whole genome shotgun (WGS) entry which is preliminary data.</text>
</comment>
<protein>
    <recommendedName>
        <fullName evidence="1">Retroviral polymerase SH3-like domain-containing protein</fullName>
    </recommendedName>
</protein>
<sequence>MLEFRIFVLTMAENFSIMILTSSYKIMTLYINAHALYSPTEWVSKRKSRHLLEVVHASLFGVNMPQSFWGEAVVSAAYLIHRIPSSILNFQTPLQTLHHYIQTPPTPNMEPRIFGYVVFVHLHDHQRSKLDHRVEKCVFIGYAPHQK</sequence>
<gene>
    <name evidence="2" type="ORF">L3X38_024754</name>
</gene>
<dbReference type="InterPro" id="IPR057670">
    <property type="entry name" value="SH3_retrovirus"/>
</dbReference>
<organism evidence="2 3">
    <name type="scientific">Prunus dulcis</name>
    <name type="common">Almond</name>
    <name type="synonym">Amygdalus dulcis</name>
    <dbReference type="NCBI Taxonomy" id="3755"/>
    <lineage>
        <taxon>Eukaryota</taxon>
        <taxon>Viridiplantae</taxon>
        <taxon>Streptophyta</taxon>
        <taxon>Embryophyta</taxon>
        <taxon>Tracheophyta</taxon>
        <taxon>Spermatophyta</taxon>
        <taxon>Magnoliopsida</taxon>
        <taxon>eudicotyledons</taxon>
        <taxon>Gunneridae</taxon>
        <taxon>Pentapetalae</taxon>
        <taxon>rosids</taxon>
        <taxon>fabids</taxon>
        <taxon>Rosales</taxon>
        <taxon>Rosaceae</taxon>
        <taxon>Amygdaloideae</taxon>
        <taxon>Amygdaleae</taxon>
        <taxon>Prunus</taxon>
    </lineage>
</organism>
<dbReference type="EMBL" id="JAJFAZ020000004">
    <property type="protein sequence ID" value="KAI5334621.1"/>
    <property type="molecule type" value="Genomic_DNA"/>
</dbReference>
<name>A0AAD4W2X6_PRUDU</name>
<dbReference type="InterPro" id="IPR012337">
    <property type="entry name" value="RNaseH-like_sf"/>
</dbReference>
<proteinExistence type="predicted"/>
<keyword evidence="3" id="KW-1185">Reference proteome</keyword>
<accession>A0AAD4W2X6</accession>
<dbReference type="PANTHER" id="PTHR42648:SF28">
    <property type="entry name" value="TRANSPOSON-ENCODED PROTEIN WITH RIBONUCLEASE H-LIKE AND RETROVIRUS ZINC FINGER-LIKE DOMAINS"/>
    <property type="match status" value="1"/>
</dbReference>
<dbReference type="Proteomes" id="UP001054821">
    <property type="component" value="Chromosome 4"/>
</dbReference>
<dbReference type="SUPFAM" id="SSF53098">
    <property type="entry name" value="Ribonuclease H-like"/>
    <property type="match status" value="1"/>
</dbReference>
<dbReference type="Pfam" id="PF25597">
    <property type="entry name" value="SH3_retrovirus"/>
    <property type="match status" value="1"/>
</dbReference>
<evidence type="ECO:0000313" key="2">
    <source>
        <dbReference type="EMBL" id="KAI5334621.1"/>
    </source>
</evidence>